<name>A0A6L8W775_9PROT</name>
<organism evidence="1 2">
    <name type="scientific">Sneathiella litorea</name>
    <dbReference type="NCBI Taxonomy" id="2606216"/>
    <lineage>
        <taxon>Bacteria</taxon>
        <taxon>Pseudomonadati</taxon>
        <taxon>Pseudomonadota</taxon>
        <taxon>Alphaproteobacteria</taxon>
        <taxon>Sneathiellales</taxon>
        <taxon>Sneathiellaceae</taxon>
        <taxon>Sneathiella</taxon>
    </lineage>
</organism>
<reference evidence="1 2" key="1">
    <citation type="submission" date="2019-12" db="EMBL/GenBank/DDBJ databases">
        <title>Snethiella sp. nov. sp. isolated from sea sand.</title>
        <authorList>
            <person name="Kim J."/>
            <person name="Jeong S.E."/>
            <person name="Jung H.S."/>
            <person name="Jeon C.O."/>
        </authorList>
    </citation>
    <scope>NUCLEOTIDE SEQUENCE [LARGE SCALE GENOMIC DNA]</scope>
    <source>
        <strain evidence="1 2">DP05</strain>
    </source>
</reference>
<proteinExistence type="predicted"/>
<accession>A0A6L8W775</accession>
<keyword evidence="2" id="KW-1185">Reference proteome</keyword>
<sequence length="74" mass="8344">MMNTIELNPDTTIDLYSTAHNLIVHQGENAIEMLCAEAEALRQNEQSEEDLFACIELMRVVNELIDMETAGPIH</sequence>
<evidence type="ECO:0000313" key="1">
    <source>
        <dbReference type="EMBL" id="MZR30549.1"/>
    </source>
</evidence>
<dbReference type="AlphaFoldDB" id="A0A6L8W775"/>
<gene>
    <name evidence="1" type="ORF">GQE98_07870</name>
</gene>
<protein>
    <submittedName>
        <fullName evidence="1">Uncharacterized protein</fullName>
    </submittedName>
</protein>
<dbReference type="Proteomes" id="UP000476030">
    <property type="component" value="Unassembled WGS sequence"/>
</dbReference>
<evidence type="ECO:0000313" key="2">
    <source>
        <dbReference type="Proteomes" id="UP000476030"/>
    </source>
</evidence>
<dbReference type="RefSeq" id="WP_161315124.1">
    <property type="nucleotide sequence ID" value="NZ_WTUW01000002.1"/>
</dbReference>
<dbReference type="EMBL" id="WTUW01000002">
    <property type="protein sequence ID" value="MZR30549.1"/>
    <property type="molecule type" value="Genomic_DNA"/>
</dbReference>
<comment type="caution">
    <text evidence="1">The sequence shown here is derived from an EMBL/GenBank/DDBJ whole genome shotgun (WGS) entry which is preliminary data.</text>
</comment>